<name>A0A3N4URE6_9RHOB</name>
<dbReference type="InterPro" id="IPR011006">
    <property type="entry name" value="CheY-like_superfamily"/>
</dbReference>
<dbReference type="PANTHER" id="PTHR44591:SF3">
    <property type="entry name" value="RESPONSE REGULATORY DOMAIN-CONTAINING PROTEIN"/>
    <property type="match status" value="1"/>
</dbReference>
<dbReference type="RefSeq" id="WP_170162656.1">
    <property type="nucleotide sequence ID" value="NZ_RKQK01000001.1"/>
</dbReference>
<feature type="region of interest" description="Disordered" evidence="3">
    <location>
        <begin position="242"/>
        <end position="263"/>
    </location>
</feature>
<sequence length="263" mass="30146">MRVHDTDGEETQPKIDIPRHANILIVDDQRLDRACLRRICNNLDFSVTICEAETLKDMSAALRHNKFDLVFLDFHMPDGNGLQAMKIIQFDPKNRYAGMVMVTGDSDTDVVINSMRNGCRDFISKDDISLESVRRATINALQKASLHKNLLAENAIRADIESVLEAFTTQCAQEFNPLLYNMLRHIRHLSAVKKDDEAFDKTIECIENTCGRLFDFIDDIDHHDRKVKALQNAKVVPLTHRYRKKTGPTRPSFLHPRPSDPYN</sequence>
<keyword evidence="1 2" id="KW-0597">Phosphoprotein</keyword>
<reference evidence="5 6" key="1">
    <citation type="submission" date="2018-11" db="EMBL/GenBank/DDBJ databases">
        <title>Genomic Encyclopedia of Type Strains, Phase IV (KMG-IV): sequencing the most valuable type-strain genomes for metagenomic binning, comparative biology and taxonomic classification.</title>
        <authorList>
            <person name="Goeker M."/>
        </authorList>
    </citation>
    <scope>NUCLEOTIDE SEQUENCE [LARGE SCALE GENOMIC DNA]</scope>
    <source>
        <strain evidence="5 6">DSM 104731</strain>
    </source>
</reference>
<dbReference type="Proteomes" id="UP000269689">
    <property type="component" value="Unassembled WGS sequence"/>
</dbReference>
<evidence type="ECO:0000313" key="5">
    <source>
        <dbReference type="EMBL" id="RPE71235.1"/>
    </source>
</evidence>
<evidence type="ECO:0000256" key="2">
    <source>
        <dbReference type="PROSITE-ProRule" id="PRU00169"/>
    </source>
</evidence>
<dbReference type="EMBL" id="RKQK01000001">
    <property type="protein sequence ID" value="RPE71235.1"/>
    <property type="molecule type" value="Genomic_DNA"/>
</dbReference>
<dbReference type="InterPro" id="IPR001789">
    <property type="entry name" value="Sig_transdc_resp-reg_receiver"/>
</dbReference>
<comment type="caution">
    <text evidence="5">The sequence shown here is derived from an EMBL/GenBank/DDBJ whole genome shotgun (WGS) entry which is preliminary data.</text>
</comment>
<accession>A0A3N4URE6</accession>
<dbReference type="AlphaFoldDB" id="A0A3N4URE6"/>
<dbReference type="InterPro" id="IPR050595">
    <property type="entry name" value="Bact_response_regulator"/>
</dbReference>
<protein>
    <submittedName>
        <fullName evidence="5">Response regulator receiver domain-containing protein</fullName>
    </submittedName>
</protein>
<organism evidence="5 6">
    <name type="scientific">Pacificibacter maritimus</name>
    <dbReference type="NCBI Taxonomy" id="762213"/>
    <lineage>
        <taxon>Bacteria</taxon>
        <taxon>Pseudomonadati</taxon>
        <taxon>Pseudomonadota</taxon>
        <taxon>Alphaproteobacteria</taxon>
        <taxon>Rhodobacterales</taxon>
        <taxon>Roseobacteraceae</taxon>
        <taxon>Pacificibacter</taxon>
    </lineage>
</organism>
<evidence type="ECO:0000256" key="3">
    <source>
        <dbReference type="SAM" id="MobiDB-lite"/>
    </source>
</evidence>
<evidence type="ECO:0000259" key="4">
    <source>
        <dbReference type="PROSITE" id="PS50110"/>
    </source>
</evidence>
<evidence type="ECO:0000313" key="6">
    <source>
        <dbReference type="Proteomes" id="UP000269689"/>
    </source>
</evidence>
<feature type="domain" description="Response regulatory" evidence="4">
    <location>
        <begin position="22"/>
        <end position="140"/>
    </location>
</feature>
<dbReference type="SMART" id="SM00448">
    <property type="entry name" value="REC"/>
    <property type="match status" value="1"/>
</dbReference>
<dbReference type="PROSITE" id="PS50110">
    <property type="entry name" value="RESPONSE_REGULATORY"/>
    <property type="match status" value="1"/>
</dbReference>
<feature type="modified residue" description="4-aspartylphosphate" evidence="2">
    <location>
        <position position="73"/>
    </location>
</feature>
<dbReference type="PANTHER" id="PTHR44591">
    <property type="entry name" value="STRESS RESPONSE REGULATOR PROTEIN 1"/>
    <property type="match status" value="1"/>
</dbReference>
<gene>
    <name evidence="5" type="ORF">EDD53_0349</name>
</gene>
<dbReference type="GO" id="GO:0000160">
    <property type="term" value="P:phosphorelay signal transduction system"/>
    <property type="evidence" value="ECO:0007669"/>
    <property type="project" value="InterPro"/>
</dbReference>
<dbReference type="SUPFAM" id="SSF52172">
    <property type="entry name" value="CheY-like"/>
    <property type="match status" value="1"/>
</dbReference>
<keyword evidence="6" id="KW-1185">Reference proteome</keyword>
<proteinExistence type="predicted"/>
<dbReference type="Pfam" id="PF00072">
    <property type="entry name" value="Response_reg"/>
    <property type="match status" value="1"/>
</dbReference>
<dbReference type="Gene3D" id="3.40.50.2300">
    <property type="match status" value="1"/>
</dbReference>
<evidence type="ECO:0000256" key="1">
    <source>
        <dbReference type="ARBA" id="ARBA00022553"/>
    </source>
</evidence>
<dbReference type="CDD" id="cd00156">
    <property type="entry name" value="REC"/>
    <property type="match status" value="1"/>
</dbReference>